<feature type="domain" description="DNA mismatch repair protein S5" evidence="8">
    <location>
        <begin position="209"/>
        <end position="327"/>
    </location>
</feature>
<dbReference type="InterPro" id="IPR013507">
    <property type="entry name" value="DNA_mismatch_S5_2-like"/>
</dbReference>
<comment type="function">
    <text evidence="5">This protein is involved in the repair of mismatches in DNA. It is required for dam-dependent methyl-directed DNA mismatch repair. May act as a 'molecular matchmaker', a protein that promotes the formation of a stable complex between two or more DNA-binding proteins in an ATP-dependent manner without itself being part of a final effector complex.</text>
</comment>
<dbReference type="RefSeq" id="WP_002651894.1">
    <property type="nucleotide sequence ID" value="NZ_CH672376.1"/>
</dbReference>
<dbReference type="SMART" id="SM01340">
    <property type="entry name" value="DNA_mis_repair"/>
    <property type="match status" value="1"/>
</dbReference>
<dbReference type="SUPFAM" id="SSF54211">
    <property type="entry name" value="Ribosomal protein S5 domain 2-like"/>
    <property type="match status" value="1"/>
</dbReference>
<dbReference type="InterPro" id="IPR038973">
    <property type="entry name" value="MutL/Mlh/Pms-like"/>
</dbReference>
<dbReference type="InterPro" id="IPR014790">
    <property type="entry name" value="MutL_C"/>
</dbReference>
<dbReference type="NCBIfam" id="TIGR00585">
    <property type="entry name" value="mutl"/>
    <property type="match status" value="1"/>
</dbReference>
<dbReference type="Pfam" id="PF13589">
    <property type="entry name" value="HATPase_c_3"/>
    <property type="match status" value="1"/>
</dbReference>
<feature type="region of interest" description="Disordered" evidence="6">
    <location>
        <begin position="420"/>
        <end position="453"/>
    </location>
</feature>
<dbReference type="FunFam" id="3.30.565.10:FF:000003">
    <property type="entry name" value="DNA mismatch repair endonuclease MutL"/>
    <property type="match status" value="1"/>
</dbReference>
<dbReference type="GO" id="GO:0140664">
    <property type="term" value="F:ATP-dependent DNA damage sensor activity"/>
    <property type="evidence" value="ECO:0007669"/>
    <property type="project" value="InterPro"/>
</dbReference>
<name>A4A186_9BACT</name>
<keyword evidence="4 5" id="KW-0234">DNA repair</keyword>
<dbReference type="InterPro" id="IPR014721">
    <property type="entry name" value="Ribsml_uS5_D2-typ_fold_subgr"/>
</dbReference>
<dbReference type="InterPro" id="IPR037198">
    <property type="entry name" value="MutL_C_sf"/>
</dbReference>
<accession>A4A186</accession>
<feature type="region of interest" description="Disordered" evidence="6">
    <location>
        <begin position="337"/>
        <end position="361"/>
    </location>
</feature>
<dbReference type="SUPFAM" id="SSF55874">
    <property type="entry name" value="ATPase domain of HSP90 chaperone/DNA topoisomerase II/histidine kinase"/>
    <property type="match status" value="1"/>
</dbReference>
<feature type="domain" description="MutL C-terminal dimerisation" evidence="7">
    <location>
        <begin position="452"/>
        <end position="594"/>
    </location>
</feature>
<evidence type="ECO:0000259" key="7">
    <source>
        <dbReference type="SMART" id="SM00853"/>
    </source>
</evidence>
<dbReference type="GO" id="GO:0030983">
    <property type="term" value="F:mismatched DNA binding"/>
    <property type="evidence" value="ECO:0007669"/>
    <property type="project" value="InterPro"/>
</dbReference>
<proteinExistence type="inferred from homology"/>
<dbReference type="CDD" id="cd16926">
    <property type="entry name" value="HATPase_MutL-MLH-PMS-like"/>
    <property type="match status" value="1"/>
</dbReference>
<dbReference type="PANTHER" id="PTHR10073">
    <property type="entry name" value="DNA MISMATCH REPAIR PROTEIN MLH, PMS, MUTL"/>
    <property type="match status" value="1"/>
</dbReference>
<gene>
    <name evidence="5" type="primary">mutL</name>
    <name evidence="9" type="ORF">DSM3645_19987</name>
</gene>
<dbReference type="eggNOG" id="COG0323">
    <property type="taxonomic scope" value="Bacteria"/>
</dbReference>
<dbReference type="HAMAP" id="MF_00149">
    <property type="entry name" value="DNA_mis_repair"/>
    <property type="match status" value="1"/>
</dbReference>
<dbReference type="Pfam" id="PF08676">
    <property type="entry name" value="MutL_C"/>
    <property type="match status" value="1"/>
</dbReference>
<dbReference type="SMART" id="SM00853">
    <property type="entry name" value="MutL_C"/>
    <property type="match status" value="1"/>
</dbReference>
<dbReference type="AlphaFoldDB" id="A4A186"/>
<keyword evidence="3 5" id="KW-0227">DNA damage</keyword>
<dbReference type="InterPro" id="IPR002099">
    <property type="entry name" value="MutL/Mlh/PMS"/>
</dbReference>
<evidence type="ECO:0000313" key="10">
    <source>
        <dbReference type="Proteomes" id="UP000004358"/>
    </source>
</evidence>
<dbReference type="GO" id="GO:0006298">
    <property type="term" value="P:mismatch repair"/>
    <property type="evidence" value="ECO:0007669"/>
    <property type="project" value="UniProtKB-UniRule"/>
</dbReference>
<dbReference type="STRING" id="314230.DSM3645_19987"/>
<evidence type="ECO:0000256" key="3">
    <source>
        <dbReference type="ARBA" id="ARBA00022763"/>
    </source>
</evidence>
<evidence type="ECO:0000256" key="5">
    <source>
        <dbReference type="HAMAP-Rule" id="MF_00149"/>
    </source>
</evidence>
<dbReference type="InterPro" id="IPR020568">
    <property type="entry name" value="Ribosomal_Su5_D2-typ_SF"/>
</dbReference>
<evidence type="ECO:0000313" key="9">
    <source>
        <dbReference type="EMBL" id="EAQ77438.1"/>
    </source>
</evidence>
<dbReference type="Pfam" id="PF01119">
    <property type="entry name" value="DNA_mis_repair"/>
    <property type="match status" value="1"/>
</dbReference>
<dbReference type="Gene3D" id="3.30.230.10">
    <property type="match status" value="1"/>
</dbReference>
<dbReference type="PANTHER" id="PTHR10073:SF12">
    <property type="entry name" value="DNA MISMATCH REPAIR PROTEIN MLH1"/>
    <property type="match status" value="1"/>
</dbReference>
<dbReference type="Gene3D" id="3.30.565.10">
    <property type="entry name" value="Histidine kinase-like ATPase, C-terminal domain"/>
    <property type="match status" value="1"/>
</dbReference>
<sequence length="637" mass="70954">MPTIRQLPTSVVNKIAAGEVIERPASVVKELMENSVDAGATRVDVTIEHGGSELVRIADNGCGIAEDQLALSVASHATSKILDADDLFHVGTLGFRGEALASIAEVSQFRLRSRIPESDAAAEMYINGGQLVEVTPCGAAVGTTIEVRNLFFNTPVRKKFLRTTQTEFGHLSEAFTRIALAFPHVHFTLKHGARQIYDLPPSDNWRERLAAFFGDEIATHLIPIDNADDTIRLSGYVADPKFNRGNNKMQFLFLNGRHIRDRALQHALSEAYRGLLLTGRYPIAFLRLQMPPEMVDVNVHPTKLEVRFQDSGRIYSQLLGTLRTKFLSTDLTATYKPVDSDELHGNNRHGAASGGGNINGHDVETAARMREELVAWAKGQLPADDEDLRERRSVQESLDLDFRSQRHPPLELSRFDRDALAAASSRSNGQPGEGARLDAPHETPPQPTPGRALQLHRRYLVTETPEGMVVIDQHALHERILYEEFREKALAGRLETQNLLAPETMHLSPSEFSAVMQAQEPLAQLGFQVESFGGDTILISSYPAILDRRKPSETLREIIDHLVGDGKRPDRRDLLDELLHMMSCKAAVKAGDRLSAEEIDALLELRHLCQDAHHCPHGRPTSLVFTKEELDRRFERI</sequence>
<dbReference type="HOGENOM" id="CLU_004131_4_2_0"/>
<evidence type="ECO:0000256" key="6">
    <source>
        <dbReference type="SAM" id="MobiDB-lite"/>
    </source>
</evidence>
<dbReference type="GO" id="GO:0016887">
    <property type="term" value="F:ATP hydrolysis activity"/>
    <property type="evidence" value="ECO:0007669"/>
    <property type="project" value="InterPro"/>
</dbReference>
<dbReference type="OrthoDB" id="9763467at2"/>
<dbReference type="GO" id="GO:0032300">
    <property type="term" value="C:mismatch repair complex"/>
    <property type="evidence" value="ECO:0007669"/>
    <property type="project" value="InterPro"/>
</dbReference>
<evidence type="ECO:0000256" key="4">
    <source>
        <dbReference type="ARBA" id="ARBA00023204"/>
    </source>
</evidence>
<dbReference type="SUPFAM" id="SSF118116">
    <property type="entry name" value="DNA mismatch repair protein MutL"/>
    <property type="match status" value="1"/>
</dbReference>
<dbReference type="CDD" id="cd00782">
    <property type="entry name" value="MutL_Trans"/>
    <property type="match status" value="1"/>
</dbReference>
<comment type="similarity">
    <text evidence="1 5">Belongs to the DNA mismatch repair MutL/HexB family.</text>
</comment>
<dbReference type="InterPro" id="IPR042121">
    <property type="entry name" value="MutL_C_regsub"/>
</dbReference>
<organism evidence="9 10">
    <name type="scientific">Blastopirellula marina DSM 3645</name>
    <dbReference type="NCBI Taxonomy" id="314230"/>
    <lineage>
        <taxon>Bacteria</taxon>
        <taxon>Pseudomonadati</taxon>
        <taxon>Planctomycetota</taxon>
        <taxon>Planctomycetia</taxon>
        <taxon>Pirellulales</taxon>
        <taxon>Pirellulaceae</taxon>
        <taxon>Blastopirellula</taxon>
    </lineage>
</organism>
<dbReference type="Gene3D" id="3.30.1540.20">
    <property type="entry name" value="MutL, C-terminal domain, dimerisation subdomain"/>
    <property type="match status" value="1"/>
</dbReference>
<reference evidence="9 10" key="1">
    <citation type="submission" date="2006-02" db="EMBL/GenBank/DDBJ databases">
        <authorList>
            <person name="Amann R."/>
            <person name="Ferriera S."/>
            <person name="Johnson J."/>
            <person name="Kravitz S."/>
            <person name="Halpern A."/>
            <person name="Remington K."/>
            <person name="Beeson K."/>
            <person name="Tran B."/>
            <person name="Rogers Y.-H."/>
            <person name="Friedman R."/>
            <person name="Venter J.C."/>
        </authorList>
    </citation>
    <scope>NUCLEOTIDE SEQUENCE [LARGE SCALE GENOMIC DNA]</scope>
    <source>
        <strain evidence="9 10">DSM 3645</strain>
    </source>
</reference>
<dbReference type="InterPro" id="IPR042120">
    <property type="entry name" value="MutL_C_dimsub"/>
</dbReference>
<dbReference type="InterPro" id="IPR014762">
    <property type="entry name" value="DNA_mismatch_repair_CS"/>
</dbReference>
<evidence type="ECO:0000256" key="1">
    <source>
        <dbReference type="ARBA" id="ARBA00006082"/>
    </source>
</evidence>
<dbReference type="EMBL" id="AANZ01000033">
    <property type="protein sequence ID" value="EAQ77438.1"/>
    <property type="molecule type" value="Genomic_DNA"/>
</dbReference>
<protein>
    <recommendedName>
        <fullName evidence="2 5">DNA mismatch repair protein MutL</fullName>
    </recommendedName>
</protein>
<comment type="caution">
    <text evidence="9">The sequence shown here is derived from an EMBL/GenBank/DDBJ whole genome shotgun (WGS) entry which is preliminary data.</text>
</comment>
<dbReference type="Gene3D" id="3.30.1370.100">
    <property type="entry name" value="MutL, C-terminal domain, regulatory subdomain"/>
    <property type="match status" value="1"/>
</dbReference>
<dbReference type="Proteomes" id="UP000004358">
    <property type="component" value="Unassembled WGS sequence"/>
</dbReference>
<dbReference type="GO" id="GO:0005524">
    <property type="term" value="F:ATP binding"/>
    <property type="evidence" value="ECO:0007669"/>
    <property type="project" value="InterPro"/>
</dbReference>
<dbReference type="PROSITE" id="PS00058">
    <property type="entry name" value="DNA_MISMATCH_REPAIR_1"/>
    <property type="match status" value="1"/>
</dbReference>
<dbReference type="InterPro" id="IPR020667">
    <property type="entry name" value="DNA_mismatch_repair_MutL"/>
</dbReference>
<evidence type="ECO:0000256" key="2">
    <source>
        <dbReference type="ARBA" id="ARBA00021975"/>
    </source>
</evidence>
<dbReference type="InterPro" id="IPR036890">
    <property type="entry name" value="HATPase_C_sf"/>
</dbReference>
<evidence type="ECO:0000259" key="8">
    <source>
        <dbReference type="SMART" id="SM01340"/>
    </source>
</evidence>